<feature type="non-terminal residue" evidence="2">
    <location>
        <position position="1"/>
    </location>
</feature>
<dbReference type="AlphaFoldDB" id="A0A5C2RQS2"/>
<evidence type="ECO:0000313" key="2">
    <source>
        <dbReference type="EMBL" id="RPD53501.1"/>
    </source>
</evidence>
<gene>
    <name evidence="2" type="ORF">L227DRAFT_513161</name>
</gene>
<sequence length="198" mass="21645">HANNAVRAEMARCEADKSLSKQERSDAAVRAWVKEAIELGGEAIWGRPNIAVPEEAKDQLQSPYILKVMAYHLGAIQGSVWVANDDEKVLPEGALALAACAVEHAFEWYSDGQGRGIPQPSFSKDDAGKDTVKWHVTAVDALLEKPHRFECLLERARALVTVPAPPPMHTSANRHAGKGSVMNRRYIRERSSSPPAAC</sequence>
<organism evidence="2 3">
    <name type="scientific">Lentinus tigrinus ALCF2SS1-6</name>
    <dbReference type="NCBI Taxonomy" id="1328759"/>
    <lineage>
        <taxon>Eukaryota</taxon>
        <taxon>Fungi</taxon>
        <taxon>Dikarya</taxon>
        <taxon>Basidiomycota</taxon>
        <taxon>Agaricomycotina</taxon>
        <taxon>Agaricomycetes</taxon>
        <taxon>Polyporales</taxon>
        <taxon>Polyporaceae</taxon>
        <taxon>Lentinus</taxon>
    </lineage>
</organism>
<accession>A0A5C2RQS2</accession>
<dbReference type="Proteomes" id="UP000313359">
    <property type="component" value="Unassembled WGS sequence"/>
</dbReference>
<name>A0A5C2RQS2_9APHY</name>
<reference evidence="2" key="1">
    <citation type="journal article" date="2018" name="Genome Biol. Evol.">
        <title>Genomics and development of Lentinus tigrinus, a white-rot wood-decaying mushroom with dimorphic fruiting bodies.</title>
        <authorList>
            <person name="Wu B."/>
            <person name="Xu Z."/>
            <person name="Knudson A."/>
            <person name="Carlson A."/>
            <person name="Chen N."/>
            <person name="Kovaka S."/>
            <person name="LaButti K."/>
            <person name="Lipzen A."/>
            <person name="Pennachio C."/>
            <person name="Riley R."/>
            <person name="Schakwitz W."/>
            <person name="Umezawa K."/>
            <person name="Ohm R.A."/>
            <person name="Grigoriev I.V."/>
            <person name="Nagy L.G."/>
            <person name="Gibbons J."/>
            <person name="Hibbett D."/>
        </authorList>
    </citation>
    <scope>NUCLEOTIDE SEQUENCE [LARGE SCALE GENOMIC DNA]</scope>
    <source>
        <strain evidence="2">ALCF2SS1-6</strain>
    </source>
</reference>
<feature type="region of interest" description="Disordered" evidence="1">
    <location>
        <begin position="164"/>
        <end position="198"/>
    </location>
</feature>
<evidence type="ECO:0000313" key="3">
    <source>
        <dbReference type="Proteomes" id="UP000313359"/>
    </source>
</evidence>
<proteinExistence type="predicted"/>
<dbReference type="OrthoDB" id="2742042at2759"/>
<protein>
    <submittedName>
        <fullName evidence="2">Uncharacterized protein</fullName>
    </submittedName>
</protein>
<dbReference type="EMBL" id="ML122320">
    <property type="protein sequence ID" value="RPD53501.1"/>
    <property type="molecule type" value="Genomic_DNA"/>
</dbReference>
<evidence type="ECO:0000256" key="1">
    <source>
        <dbReference type="SAM" id="MobiDB-lite"/>
    </source>
</evidence>
<keyword evidence="3" id="KW-1185">Reference proteome</keyword>